<dbReference type="GO" id="GO:0003677">
    <property type="term" value="F:DNA binding"/>
    <property type="evidence" value="ECO:0007669"/>
    <property type="project" value="UniProtKB-UniRule"/>
</dbReference>
<comment type="caution">
    <text evidence="5">The sequence shown here is derived from an EMBL/GenBank/DDBJ whole genome shotgun (WGS) entry which is preliminary data.</text>
</comment>
<accession>A0A7W2A9M7</accession>
<feature type="region of interest" description="Disordered" evidence="3">
    <location>
        <begin position="1"/>
        <end position="21"/>
    </location>
</feature>
<dbReference type="Proteomes" id="UP000535491">
    <property type="component" value="Unassembled WGS sequence"/>
</dbReference>
<keyword evidence="1 2" id="KW-0238">DNA-binding</keyword>
<reference evidence="5 6" key="1">
    <citation type="submission" date="2020-07" db="EMBL/GenBank/DDBJ databases">
        <authorList>
            <person name="Feng H."/>
        </authorList>
    </citation>
    <scope>NUCLEOTIDE SEQUENCE [LARGE SCALE GENOMIC DNA]</scope>
    <source>
        <strain evidence="6">s-10</strain>
    </source>
</reference>
<evidence type="ECO:0000256" key="2">
    <source>
        <dbReference type="PROSITE-ProRule" id="PRU01248"/>
    </source>
</evidence>
<dbReference type="Gene3D" id="1.10.150.130">
    <property type="match status" value="1"/>
</dbReference>
<feature type="domain" description="Core-binding (CB)" evidence="4">
    <location>
        <begin position="1"/>
        <end position="98"/>
    </location>
</feature>
<dbReference type="PROSITE" id="PS51900">
    <property type="entry name" value="CB"/>
    <property type="match status" value="1"/>
</dbReference>
<evidence type="ECO:0000256" key="3">
    <source>
        <dbReference type="SAM" id="MobiDB-lite"/>
    </source>
</evidence>
<sequence>MHDTFNSFLSDLKGKGKQSKTISTYESVLRQFALWVEETTGEAFHPEDVTPIDAAEYRRYSLERSRSGVTESRWNYKRYPIFCSGHRHLRKHHYRIEI</sequence>
<evidence type="ECO:0000256" key="1">
    <source>
        <dbReference type="ARBA" id="ARBA00023125"/>
    </source>
</evidence>
<gene>
    <name evidence="5" type="ORF">H1191_14115</name>
</gene>
<dbReference type="AlphaFoldDB" id="A0A7W2A9M7"/>
<evidence type="ECO:0000313" key="6">
    <source>
        <dbReference type="Proteomes" id="UP000535491"/>
    </source>
</evidence>
<proteinExistence type="predicted"/>
<evidence type="ECO:0000259" key="4">
    <source>
        <dbReference type="PROSITE" id="PS51900"/>
    </source>
</evidence>
<keyword evidence="6" id="KW-1185">Reference proteome</keyword>
<dbReference type="InterPro" id="IPR044068">
    <property type="entry name" value="CB"/>
</dbReference>
<protein>
    <recommendedName>
        <fullName evidence="4">Core-binding (CB) domain-containing protein</fullName>
    </recommendedName>
</protein>
<dbReference type="InterPro" id="IPR010998">
    <property type="entry name" value="Integrase_recombinase_N"/>
</dbReference>
<evidence type="ECO:0000313" key="5">
    <source>
        <dbReference type="EMBL" id="MBA4495439.1"/>
    </source>
</evidence>
<name>A0A7W2A9M7_9BACL</name>
<organism evidence="5 6">
    <name type="scientific">Paenactinomyces guangxiensis</name>
    <dbReference type="NCBI Taxonomy" id="1490290"/>
    <lineage>
        <taxon>Bacteria</taxon>
        <taxon>Bacillati</taxon>
        <taxon>Bacillota</taxon>
        <taxon>Bacilli</taxon>
        <taxon>Bacillales</taxon>
        <taxon>Thermoactinomycetaceae</taxon>
        <taxon>Paenactinomyces</taxon>
    </lineage>
</organism>
<dbReference type="RefSeq" id="WP_181752884.1">
    <property type="nucleotide sequence ID" value="NZ_JACEIQ010000015.1"/>
</dbReference>
<dbReference type="EMBL" id="JACEIQ010000015">
    <property type="protein sequence ID" value="MBA4495439.1"/>
    <property type="molecule type" value="Genomic_DNA"/>
</dbReference>